<keyword evidence="3" id="KW-1185">Reference proteome</keyword>
<reference evidence="2 3" key="1">
    <citation type="submission" date="2020-07" db="EMBL/GenBank/DDBJ databases">
        <title>Sequencing the genomes of 1000 actinobacteria strains.</title>
        <authorList>
            <person name="Klenk H.-P."/>
        </authorList>
    </citation>
    <scope>NUCLEOTIDE SEQUENCE [LARGE SCALE GENOMIC DNA]</scope>
    <source>
        <strain evidence="2 3">DSM 15475</strain>
    </source>
</reference>
<dbReference type="Proteomes" id="UP000535437">
    <property type="component" value="Unassembled WGS sequence"/>
</dbReference>
<organism evidence="2 3">
    <name type="scientific">Nesterenkonia xinjiangensis</name>
    <dbReference type="NCBI Taxonomy" id="225327"/>
    <lineage>
        <taxon>Bacteria</taxon>
        <taxon>Bacillati</taxon>
        <taxon>Actinomycetota</taxon>
        <taxon>Actinomycetes</taxon>
        <taxon>Micrococcales</taxon>
        <taxon>Micrococcaceae</taxon>
        <taxon>Nesterenkonia</taxon>
    </lineage>
</organism>
<gene>
    <name evidence="2" type="ORF">HNR09_002426</name>
</gene>
<proteinExistence type="predicted"/>
<dbReference type="EMBL" id="JACCFY010000001">
    <property type="protein sequence ID" value="NYJ79015.1"/>
    <property type="molecule type" value="Genomic_DNA"/>
</dbReference>
<feature type="region of interest" description="Disordered" evidence="1">
    <location>
        <begin position="249"/>
        <end position="269"/>
    </location>
</feature>
<evidence type="ECO:0000313" key="3">
    <source>
        <dbReference type="Proteomes" id="UP000535437"/>
    </source>
</evidence>
<comment type="caution">
    <text evidence="2">The sequence shown here is derived from an EMBL/GenBank/DDBJ whole genome shotgun (WGS) entry which is preliminary data.</text>
</comment>
<evidence type="ECO:0000256" key="1">
    <source>
        <dbReference type="SAM" id="MobiDB-lite"/>
    </source>
</evidence>
<feature type="compositionally biased region" description="Acidic residues" evidence="1">
    <location>
        <begin position="251"/>
        <end position="265"/>
    </location>
</feature>
<evidence type="ECO:0000313" key="2">
    <source>
        <dbReference type="EMBL" id="NYJ79015.1"/>
    </source>
</evidence>
<dbReference type="AlphaFoldDB" id="A0A7Z0GN88"/>
<protein>
    <submittedName>
        <fullName evidence="2">Uncharacterized protein</fullName>
    </submittedName>
</protein>
<dbReference type="RefSeq" id="WP_179542293.1">
    <property type="nucleotide sequence ID" value="NZ_BAAALL010000001.1"/>
</dbReference>
<sequence>MMSRRRADRPIVATREMVRRKRRRRAVAVLALVALALAGVVWGTWRYIDEQEFLLDARCEVPVGEDRHTLSPEQAANAALISAMAVDRALPQEAAADALGIALQESDLQMLEATEEQDARELFRRGSPSWSDDDAPAEAAASVKGFYDALESAQDRDEDPWTPELSISEAATALDRPMDPSFYPRHADRGRAFAGPLTGQQPVGMTCHLSRKDAPPADPDGMAHELAELMPGALQVPEDAQAALEARIADEDGESAEDEDADGDAEDAHLDEYGPILIDRAEASDDEADGGPEAGTVVTVTMPGADDEADSDEEAAPTLQRLWTVAHWAVATADVHGTQSVHAGAYQWDRDTGRWARVDEVNDDAVTIGF</sequence>
<name>A0A7Z0GN88_9MICC</name>
<accession>A0A7Z0GN88</accession>